<organism evidence="3 4">
    <name type="scientific">Qipengyuania benthica</name>
    <dbReference type="NCBI Taxonomy" id="3067651"/>
    <lineage>
        <taxon>Bacteria</taxon>
        <taxon>Pseudomonadati</taxon>
        <taxon>Pseudomonadota</taxon>
        <taxon>Alphaproteobacteria</taxon>
        <taxon>Sphingomonadales</taxon>
        <taxon>Erythrobacteraceae</taxon>
        <taxon>Qipengyuania</taxon>
    </lineage>
</organism>
<keyword evidence="4" id="KW-1185">Reference proteome</keyword>
<protein>
    <recommendedName>
        <fullName evidence="5">DUF4229 domain-containing protein</fullName>
    </recommendedName>
</protein>
<comment type="caution">
    <text evidence="3">The sequence shown here is derived from an EMBL/GenBank/DDBJ whole genome shotgun (WGS) entry which is preliminary data.</text>
</comment>
<dbReference type="Proteomes" id="UP001235664">
    <property type="component" value="Unassembled WGS sequence"/>
</dbReference>
<sequence length="102" mass="10814">MAERDPDPGSGAGSGAGSGPGSGPDPAMKRYMALQLVRLGCIFLVMLGLLIQEGRIEGSALLGIILLVGGALGFFFLPHTLAKRWKSLDVSKDEDREESRDE</sequence>
<reference evidence="3 4" key="1">
    <citation type="submission" date="2023-08" db="EMBL/GenBank/DDBJ databases">
        <title>genomic of DY56.</title>
        <authorList>
            <person name="Wang Y."/>
        </authorList>
    </citation>
    <scope>NUCLEOTIDE SEQUENCE [LARGE SCALE GENOMIC DNA]</scope>
    <source>
        <strain evidence="3 4">DY56-A-20</strain>
    </source>
</reference>
<evidence type="ECO:0000256" key="1">
    <source>
        <dbReference type="SAM" id="MobiDB-lite"/>
    </source>
</evidence>
<feature type="transmembrane region" description="Helical" evidence="2">
    <location>
        <begin position="36"/>
        <end position="52"/>
    </location>
</feature>
<proteinExistence type="predicted"/>
<feature type="compositionally biased region" description="Gly residues" evidence="1">
    <location>
        <begin position="10"/>
        <end position="22"/>
    </location>
</feature>
<evidence type="ECO:0008006" key="5">
    <source>
        <dbReference type="Google" id="ProtNLM"/>
    </source>
</evidence>
<name>A0ABT9H677_9SPHN</name>
<keyword evidence="2" id="KW-0472">Membrane</keyword>
<accession>A0ABT9H677</accession>
<evidence type="ECO:0000313" key="3">
    <source>
        <dbReference type="EMBL" id="MDP4538817.1"/>
    </source>
</evidence>
<keyword evidence="2" id="KW-1133">Transmembrane helix</keyword>
<keyword evidence="2" id="KW-0812">Transmembrane</keyword>
<evidence type="ECO:0000313" key="4">
    <source>
        <dbReference type="Proteomes" id="UP001235664"/>
    </source>
</evidence>
<gene>
    <name evidence="3" type="ORF">Q9K01_04170</name>
</gene>
<dbReference type="RefSeq" id="WP_305928932.1">
    <property type="nucleotide sequence ID" value="NZ_JAVAIL010000001.1"/>
</dbReference>
<feature type="transmembrane region" description="Helical" evidence="2">
    <location>
        <begin position="58"/>
        <end position="77"/>
    </location>
</feature>
<dbReference type="EMBL" id="JAVAIL010000001">
    <property type="protein sequence ID" value="MDP4538817.1"/>
    <property type="molecule type" value="Genomic_DNA"/>
</dbReference>
<evidence type="ECO:0000256" key="2">
    <source>
        <dbReference type="SAM" id="Phobius"/>
    </source>
</evidence>
<feature type="region of interest" description="Disordered" evidence="1">
    <location>
        <begin position="1"/>
        <end position="24"/>
    </location>
</feature>